<sequence length="468" mass="49626">MRPLHLSTFVSSKSDKLLEHLGSLSKKYGAEGHTVLFALSSNIQPANCLGKAVDQLVNFNGVGPSVSSQGRVVGCLSDSLSSIKLFSERFGGSEVVSCSVAVLESKHCVPFYSPLPGRQKPQVGRWHSFRKINDAEDAGALGVDQIDAASGPGGQVNWEEVWNRSTGSSTSAGLLLEALRSISPSDVHSLLHMSVLHPDLFLEGLSAGLPSTTTLGLYASPTHFITGRPVTLFLDDRIYGEGSVGVALLRDNDNEAAIPTSSTEFLEAKKLAEPMTVTSVEGNMVNALDNSNPTQLLLRAIQVGGISSPETGPITSRTFKEDEEFALGVLSPTGKIIQAFKITAGDPAHRGGSISLDAIQAPAVGSTAQFLHHAATQSLRLPPSFLSQGFEKISFITTRESTMGHSISADELTQYPDSFIAEGTFLAGSHAGFVMSQGTLRSRVAKTSKDTWSCSLKGGMGVLEWPVE</sequence>
<evidence type="ECO:0000313" key="1">
    <source>
        <dbReference type="EMBL" id="KAF9522721.1"/>
    </source>
</evidence>
<dbReference type="Proteomes" id="UP000807306">
    <property type="component" value="Unassembled WGS sequence"/>
</dbReference>
<evidence type="ECO:0000313" key="2">
    <source>
        <dbReference type="Proteomes" id="UP000807306"/>
    </source>
</evidence>
<keyword evidence="2" id="KW-1185">Reference proteome</keyword>
<organism evidence="1 2">
    <name type="scientific">Crepidotus variabilis</name>
    <dbReference type="NCBI Taxonomy" id="179855"/>
    <lineage>
        <taxon>Eukaryota</taxon>
        <taxon>Fungi</taxon>
        <taxon>Dikarya</taxon>
        <taxon>Basidiomycota</taxon>
        <taxon>Agaricomycotina</taxon>
        <taxon>Agaricomycetes</taxon>
        <taxon>Agaricomycetidae</taxon>
        <taxon>Agaricales</taxon>
        <taxon>Agaricineae</taxon>
        <taxon>Crepidotaceae</taxon>
        <taxon>Crepidotus</taxon>
    </lineage>
</organism>
<dbReference type="EMBL" id="MU157936">
    <property type="protein sequence ID" value="KAF9522721.1"/>
    <property type="molecule type" value="Genomic_DNA"/>
</dbReference>
<gene>
    <name evidence="1" type="ORF">CPB83DRAFT_864011</name>
</gene>
<reference evidence="1" key="1">
    <citation type="submission" date="2020-11" db="EMBL/GenBank/DDBJ databases">
        <authorList>
            <consortium name="DOE Joint Genome Institute"/>
            <person name="Ahrendt S."/>
            <person name="Riley R."/>
            <person name="Andreopoulos W."/>
            <person name="Labutti K."/>
            <person name="Pangilinan J."/>
            <person name="Ruiz-Duenas F.J."/>
            <person name="Barrasa J.M."/>
            <person name="Sanchez-Garcia M."/>
            <person name="Camarero S."/>
            <person name="Miyauchi S."/>
            <person name="Serrano A."/>
            <person name="Linde D."/>
            <person name="Babiker R."/>
            <person name="Drula E."/>
            <person name="Ayuso-Fernandez I."/>
            <person name="Pacheco R."/>
            <person name="Padilla G."/>
            <person name="Ferreira P."/>
            <person name="Barriuso J."/>
            <person name="Kellner H."/>
            <person name="Castanera R."/>
            <person name="Alfaro M."/>
            <person name="Ramirez L."/>
            <person name="Pisabarro A.G."/>
            <person name="Kuo A."/>
            <person name="Tritt A."/>
            <person name="Lipzen A."/>
            <person name="He G."/>
            <person name="Yan M."/>
            <person name="Ng V."/>
            <person name="Cullen D."/>
            <person name="Martin F."/>
            <person name="Rosso M.-N."/>
            <person name="Henrissat B."/>
            <person name="Hibbett D."/>
            <person name="Martinez A.T."/>
            <person name="Grigoriev I.V."/>
        </authorList>
    </citation>
    <scope>NUCLEOTIDE SEQUENCE</scope>
    <source>
        <strain evidence="1">CBS 506.95</strain>
    </source>
</reference>
<name>A0A9P6JIW9_9AGAR</name>
<dbReference type="AlphaFoldDB" id="A0A9P6JIW9"/>
<protein>
    <recommendedName>
        <fullName evidence="3">FIST domain-containing protein</fullName>
    </recommendedName>
</protein>
<comment type="caution">
    <text evidence="1">The sequence shown here is derived from an EMBL/GenBank/DDBJ whole genome shotgun (WGS) entry which is preliminary data.</text>
</comment>
<accession>A0A9P6JIW9</accession>
<proteinExistence type="predicted"/>
<dbReference type="OrthoDB" id="10251508at2759"/>
<evidence type="ECO:0008006" key="3">
    <source>
        <dbReference type="Google" id="ProtNLM"/>
    </source>
</evidence>